<protein>
    <submittedName>
        <fullName evidence="1">Uncharacterized protein</fullName>
    </submittedName>
</protein>
<sequence>MPNHPYCLEVMLEQQLHELREIDRLAWKWKQGAPRKSGAIWLGILGLMGL</sequence>
<keyword evidence="2" id="KW-1185">Reference proteome</keyword>
<proteinExistence type="predicted"/>
<dbReference type="RefSeq" id="WP_326074309.1">
    <property type="nucleotide sequence ID" value="NZ_JARLKY010000063.1"/>
</dbReference>
<accession>A0ABU6G7V3</accession>
<comment type="caution">
    <text evidence="1">The sequence shown here is derived from an EMBL/GenBank/DDBJ whole genome shotgun (WGS) entry which is preliminary data.</text>
</comment>
<name>A0ABU6G7V3_9BACL</name>
<gene>
    <name evidence="1" type="ORF">P4I72_24280</name>
</gene>
<dbReference type="Proteomes" id="UP001338137">
    <property type="component" value="Unassembled WGS sequence"/>
</dbReference>
<evidence type="ECO:0000313" key="1">
    <source>
        <dbReference type="EMBL" id="MEC0230253.1"/>
    </source>
</evidence>
<reference evidence="1 2" key="1">
    <citation type="submission" date="2023-03" db="EMBL/GenBank/DDBJ databases">
        <title>Bacillus Genome Sequencing.</title>
        <authorList>
            <person name="Dunlap C."/>
        </authorList>
    </citation>
    <scope>NUCLEOTIDE SEQUENCE [LARGE SCALE GENOMIC DNA]</scope>
    <source>
        <strain evidence="1 2">BD-533</strain>
    </source>
</reference>
<dbReference type="EMBL" id="JARLKY010000063">
    <property type="protein sequence ID" value="MEC0230253.1"/>
    <property type="molecule type" value="Genomic_DNA"/>
</dbReference>
<evidence type="ECO:0000313" key="2">
    <source>
        <dbReference type="Proteomes" id="UP001338137"/>
    </source>
</evidence>
<organism evidence="1 2">
    <name type="scientific">Paenibacillus alba</name>
    <dbReference type="NCBI Taxonomy" id="1197127"/>
    <lineage>
        <taxon>Bacteria</taxon>
        <taxon>Bacillati</taxon>
        <taxon>Bacillota</taxon>
        <taxon>Bacilli</taxon>
        <taxon>Bacillales</taxon>
        <taxon>Paenibacillaceae</taxon>
        <taxon>Paenibacillus</taxon>
    </lineage>
</organism>